<evidence type="ECO:0000256" key="1">
    <source>
        <dbReference type="SAM" id="MobiDB-lite"/>
    </source>
</evidence>
<accession>A0AA37XH51</accession>
<dbReference type="EMBL" id="BSUM01000001">
    <property type="protein sequence ID" value="GMA33451.1"/>
    <property type="molecule type" value="Genomic_DNA"/>
</dbReference>
<sequence>MSDSGSATPATPPAPSPQDVLADLTSRDVSRILRASSTINWGSRELAEALAPHVRRIDTETDNLDYAGMLHSNANHVVQAVSVITAAAEGRCVCTTYHGWMFYEPEKLEQLGRVEILSHTEPGWSMTFECRCTLCDATYSVEQGDYHYMWWQWSKPPKAAKRPKLRYRTAKNVG</sequence>
<comment type="caution">
    <text evidence="2">The sequence shown here is derived from an EMBL/GenBank/DDBJ whole genome shotgun (WGS) entry which is preliminary data.</text>
</comment>
<feature type="region of interest" description="Disordered" evidence="1">
    <location>
        <begin position="1"/>
        <end position="20"/>
    </location>
</feature>
<protein>
    <submittedName>
        <fullName evidence="2">Uncharacterized protein</fullName>
    </submittedName>
</protein>
<organism evidence="2 3">
    <name type="scientific">Litorihabitans aurantiacus</name>
    <dbReference type="NCBI Taxonomy" id="1930061"/>
    <lineage>
        <taxon>Bacteria</taxon>
        <taxon>Bacillati</taxon>
        <taxon>Actinomycetota</taxon>
        <taxon>Actinomycetes</taxon>
        <taxon>Micrococcales</taxon>
        <taxon>Beutenbergiaceae</taxon>
        <taxon>Litorihabitans</taxon>
    </lineage>
</organism>
<dbReference type="Proteomes" id="UP001157161">
    <property type="component" value="Unassembled WGS sequence"/>
</dbReference>
<name>A0AA37XH51_9MICO</name>
<keyword evidence="3" id="KW-1185">Reference proteome</keyword>
<reference evidence="2" key="1">
    <citation type="journal article" date="2014" name="Int. J. Syst. Evol. Microbiol.">
        <title>Complete genome sequence of Corynebacterium casei LMG S-19264T (=DSM 44701T), isolated from a smear-ripened cheese.</title>
        <authorList>
            <consortium name="US DOE Joint Genome Institute (JGI-PGF)"/>
            <person name="Walter F."/>
            <person name="Albersmeier A."/>
            <person name="Kalinowski J."/>
            <person name="Ruckert C."/>
        </authorList>
    </citation>
    <scope>NUCLEOTIDE SEQUENCE</scope>
    <source>
        <strain evidence="2">NBRC 112290</strain>
    </source>
</reference>
<dbReference type="AlphaFoldDB" id="A0AA37XH51"/>
<reference evidence="2" key="2">
    <citation type="submission" date="2023-02" db="EMBL/GenBank/DDBJ databases">
        <authorList>
            <person name="Sun Q."/>
            <person name="Mori K."/>
        </authorList>
    </citation>
    <scope>NUCLEOTIDE SEQUENCE</scope>
    <source>
        <strain evidence="2">NBRC 112290</strain>
    </source>
</reference>
<evidence type="ECO:0000313" key="3">
    <source>
        <dbReference type="Proteomes" id="UP001157161"/>
    </source>
</evidence>
<proteinExistence type="predicted"/>
<evidence type="ECO:0000313" key="2">
    <source>
        <dbReference type="EMBL" id="GMA33451.1"/>
    </source>
</evidence>
<dbReference type="RefSeq" id="WP_284252300.1">
    <property type="nucleotide sequence ID" value="NZ_BSUM01000001.1"/>
</dbReference>
<gene>
    <name evidence="2" type="ORF">GCM10025875_34430</name>
</gene>